<evidence type="ECO:0000259" key="15">
    <source>
        <dbReference type="Pfam" id="PF01545"/>
    </source>
</evidence>
<keyword evidence="7" id="KW-0864">Zinc transport</keyword>
<feature type="compositionally biased region" description="Polar residues" evidence="13">
    <location>
        <begin position="42"/>
        <end position="55"/>
    </location>
</feature>
<evidence type="ECO:0000256" key="4">
    <source>
        <dbReference type="ARBA" id="ARBA00022692"/>
    </source>
</evidence>
<dbReference type="NCBIfam" id="TIGR01297">
    <property type="entry name" value="CDF"/>
    <property type="match status" value="1"/>
</dbReference>
<feature type="compositionally biased region" description="Basic and acidic residues" evidence="13">
    <location>
        <begin position="122"/>
        <end position="131"/>
    </location>
</feature>
<evidence type="ECO:0000256" key="13">
    <source>
        <dbReference type="SAM" id="MobiDB-lite"/>
    </source>
</evidence>
<dbReference type="KEGG" id="dsi:Dsimw501_GD28826"/>
<evidence type="ECO:0000256" key="10">
    <source>
        <dbReference type="ARBA" id="ARBA00023136"/>
    </source>
</evidence>
<feature type="transmembrane region" description="Helical" evidence="14">
    <location>
        <begin position="405"/>
        <end position="427"/>
    </location>
</feature>
<keyword evidence="11" id="KW-0968">Cytoplasmic vesicle</keyword>
<feature type="region of interest" description="Disordered" evidence="13">
    <location>
        <begin position="646"/>
        <end position="688"/>
    </location>
</feature>
<feature type="region of interest" description="Disordered" evidence="13">
    <location>
        <begin position="245"/>
        <end position="304"/>
    </location>
</feature>
<dbReference type="InterPro" id="IPR027470">
    <property type="entry name" value="Cation_efflux_CTD"/>
</dbReference>
<keyword evidence="9" id="KW-0406">Ion transport</keyword>
<reference evidence="17" key="2">
    <citation type="submission" date="2014-06" db="EMBL/GenBank/DDBJ databases">
        <authorList>
            <person name="Hu T."/>
            <person name="Eisen M.B."/>
            <person name="Thornton K.R."/>
            <person name="Andolfatto P."/>
        </authorList>
    </citation>
    <scope>NUCLEOTIDE SEQUENCE</scope>
    <source>
        <strain evidence="17">W501</strain>
    </source>
</reference>
<dbReference type="GO" id="GO:0046872">
    <property type="term" value="F:metal ion binding"/>
    <property type="evidence" value="ECO:0007669"/>
    <property type="project" value="UniProtKB-KW"/>
</dbReference>
<accession>A0A0J9R240</accession>
<evidence type="ECO:0000256" key="9">
    <source>
        <dbReference type="ARBA" id="ARBA00023065"/>
    </source>
</evidence>
<keyword evidence="4 14" id="KW-0812">Transmembrane</keyword>
<feature type="domain" description="Cation efflux protein cytoplasmic" evidence="16">
    <location>
        <begin position="564"/>
        <end position="638"/>
    </location>
</feature>
<dbReference type="InterPro" id="IPR027469">
    <property type="entry name" value="Cation_efflux_TMD_sf"/>
</dbReference>
<feature type="compositionally biased region" description="Basic and acidic residues" evidence="13">
    <location>
        <begin position="659"/>
        <end position="682"/>
    </location>
</feature>
<dbReference type="FunFam" id="1.20.1510.10:FF:000002">
    <property type="entry name" value="zinc transporter 3 isoform X1"/>
    <property type="match status" value="1"/>
</dbReference>
<feature type="transmembrane region" description="Helical" evidence="14">
    <location>
        <begin position="371"/>
        <end position="389"/>
    </location>
</feature>
<feature type="transmembrane region" description="Helical" evidence="14">
    <location>
        <begin position="530"/>
        <end position="551"/>
    </location>
</feature>
<dbReference type="InterPro" id="IPR002524">
    <property type="entry name" value="Cation_efflux"/>
</dbReference>
<protein>
    <submittedName>
        <fullName evidence="17">Uncharacterized protein, isoform A</fullName>
    </submittedName>
</protein>
<dbReference type="EMBL" id="CM002910">
    <property type="protein sequence ID" value="KMY89889.1"/>
    <property type="molecule type" value="Genomic_DNA"/>
</dbReference>
<comment type="subcellular location">
    <subcellularLocation>
        <location evidence="1">Cytoplasmic vesicle</location>
        <location evidence="1">Secretory vesicle membrane</location>
        <topology evidence="1">Multi-pass membrane protein</topology>
    </subcellularLocation>
</comment>
<dbReference type="InterPro" id="IPR058533">
    <property type="entry name" value="Cation_efflux_TM"/>
</dbReference>
<evidence type="ECO:0000256" key="2">
    <source>
        <dbReference type="ARBA" id="ARBA00008873"/>
    </source>
</evidence>
<feature type="compositionally biased region" description="Basic and acidic residues" evidence="13">
    <location>
        <begin position="29"/>
        <end position="40"/>
    </location>
</feature>
<dbReference type="Pfam" id="PF01545">
    <property type="entry name" value="Cation_efflux"/>
    <property type="match status" value="1"/>
</dbReference>
<dbReference type="Gene3D" id="1.20.1510.10">
    <property type="entry name" value="Cation efflux protein transmembrane domain"/>
    <property type="match status" value="1"/>
</dbReference>
<dbReference type="GO" id="GO:0005385">
    <property type="term" value="F:zinc ion transmembrane transporter activity"/>
    <property type="evidence" value="ECO:0007669"/>
    <property type="project" value="TreeGrafter"/>
</dbReference>
<keyword evidence="5" id="KW-0479">Metal-binding</keyword>
<keyword evidence="6" id="KW-0862">Zinc</keyword>
<dbReference type="InterPro" id="IPR050681">
    <property type="entry name" value="CDF/SLC30A"/>
</dbReference>
<dbReference type="Bgee" id="FBgn0270116">
    <property type="expression patterns" value="Expressed in male reproductive system and 2 other cell types or tissues"/>
</dbReference>
<dbReference type="Pfam" id="PF16916">
    <property type="entry name" value="ZT_dimer"/>
    <property type="match status" value="1"/>
</dbReference>
<evidence type="ECO:0000256" key="5">
    <source>
        <dbReference type="ARBA" id="ARBA00022723"/>
    </source>
</evidence>
<evidence type="ECO:0000256" key="8">
    <source>
        <dbReference type="ARBA" id="ARBA00022989"/>
    </source>
</evidence>
<feature type="compositionally biased region" description="Basic and acidic residues" evidence="13">
    <location>
        <begin position="70"/>
        <end position="85"/>
    </location>
</feature>
<feature type="region of interest" description="Disordered" evidence="13">
    <location>
        <begin position="176"/>
        <end position="224"/>
    </location>
</feature>
<sequence>MSKKSQDEHTKDKDSEEEDEEELQAAIREIVKIPDIDIIPRRSTQSGKQKESTGNVLKKNHAECGSQTGDGKDTTSKTGQKKLESDDSWAALLRKRFAWTKDNQTDAVPSKVNQNIPNTKGSSKDFLEKKKSANKLSTDFSNESLIRSEKYENYEATKSLLNNQLSEESPEFLDKLRRIEEASKPKTWKRPTPVVLKPNPNSSATKKSENELEAKPQTATNTEETHGCINILKVPFHRNLYYVPEKPSRQDMGSGTSDFQPGAPETPIVENNAVETDKKADEIMPENVENSDEKKTGNSDSPKTVTITGHSHITAKWDAHCHFREKETGVDKAARRVLIIACILCSIFLILEVVGGIWANSLAIATDAAHLLTDLASFLISISALHLAARPSSERLNFGWHRAEVIGAMVSIFFIWVVTGVLVYMAIMRWVNEDFDLDAKIMLITSALAILFNVIMAIQLQHGHSHSLPGVHKMSKDTLLGKSVSVQYAAKGHENINVRAAIIHVVGDLIQSFGVFVAALIIFFWPEWAFMDSVCTFVFSVLVLVVTFKILRDVLMVLMEATPDFMDYEEVKQTFLSISGVVHVHNLRIWALSINKVALSAHLAISKDADPQLILEEATTLIHKRFKFFETTIQIEEYSPGMENCGQCLSPSEKNGKRKSVDPEKGEGRAGRKRGSDVEKTKNNPGSE</sequence>
<dbReference type="AlphaFoldDB" id="A0A0J9R240"/>
<organism evidence="17">
    <name type="scientific">Drosophila simulans</name>
    <name type="common">Fruit fly</name>
    <dbReference type="NCBI Taxonomy" id="7240"/>
    <lineage>
        <taxon>Eukaryota</taxon>
        <taxon>Metazoa</taxon>
        <taxon>Ecdysozoa</taxon>
        <taxon>Arthropoda</taxon>
        <taxon>Hexapoda</taxon>
        <taxon>Insecta</taxon>
        <taxon>Pterygota</taxon>
        <taxon>Neoptera</taxon>
        <taxon>Endopterygota</taxon>
        <taxon>Diptera</taxon>
        <taxon>Brachycera</taxon>
        <taxon>Muscomorpha</taxon>
        <taxon>Ephydroidea</taxon>
        <taxon>Drosophilidae</taxon>
        <taxon>Drosophila</taxon>
        <taxon>Sophophora</taxon>
    </lineage>
</organism>
<reference evidence="17" key="3">
    <citation type="submission" date="2015-04" db="EMBL/GenBank/DDBJ databases">
        <authorList>
            <consortium name="FlyBase"/>
        </authorList>
    </citation>
    <scope>NUCLEOTIDE SEQUENCE</scope>
    <source>
        <strain evidence="17">W501</strain>
    </source>
</reference>
<feature type="compositionally biased region" description="Basic and acidic residues" evidence="13">
    <location>
        <begin position="1"/>
        <end position="14"/>
    </location>
</feature>
<dbReference type="GO" id="GO:0005886">
    <property type="term" value="C:plasma membrane"/>
    <property type="evidence" value="ECO:0007669"/>
    <property type="project" value="TreeGrafter"/>
</dbReference>
<dbReference type="OrthoDB" id="9944568at2759"/>
<dbReference type="Proteomes" id="UP000035880">
    <property type="component" value="Chromosome 2L"/>
</dbReference>
<dbReference type="GO" id="GO:0010043">
    <property type="term" value="P:response to zinc ion"/>
    <property type="evidence" value="ECO:0007669"/>
    <property type="project" value="TreeGrafter"/>
</dbReference>
<proteinExistence type="inferred from homology"/>
<evidence type="ECO:0000256" key="6">
    <source>
        <dbReference type="ARBA" id="ARBA00022833"/>
    </source>
</evidence>
<reference evidence="17" key="1">
    <citation type="journal article" date="2013" name="Genome Res.">
        <title>A second-generation assembly of the Drosophila simulans genome provides new insights into patterns of lineage-specific divergence.</title>
        <authorList>
            <person name="Hu T.T."/>
            <person name="Eisen M.B."/>
            <person name="Thornton K.R."/>
            <person name="Andolfatto P."/>
        </authorList>
    </citation>
    <scope>NUCLEOTIDE SEQUENCE [LARGE SCALE GENOMIC DNA]</scope>
    <source>
        <strain evidence="17">W501</strain>
    </source>
</reference>
<evidence type="ECO:0000259" key="16">
    <source>
        <dbReference type="Pfam" id="PF16916"/>
    </source>
</evidence>
<comment type="catalytic activity">
    <reaction evidence="12">
        <text>Zn(2+)(in) + 2 H(+)(out) = Zn(2+)(out) + 2 H(+)(in)</text>
        <dbReference type="Rhea" id="RHEA:72627"/>
        <dbReference type="ChEBI" id="CHEBI:15378"/>
        <dbReference type="ChEBI" id="CHEBI:29105"/>
    </reaction>
</comment>
<name>A0A0J9R240_DROSI</name>
<dbReference type="PANTHER" id="PTHR11562:SF17">
    <property type="entry name" value="RE54080P-RELATED"/>
    <property type="match status" value="1"/>
</dbReference>
<keyword evidence="10 14" id="KW-0472">Membrane</keyword>
<evidence type="ECO:0000313" key="17">
    <source>
        <dbReference type="EMBL" id="KMY89889.1"/>
    </source>
</evidence>
<comment type="similarity">
    <text evidence="2">Belongs to the cation diffusion facilitator (CDF) transporter (TC 2.A.4) family. SLC30A subfamily.</text>
</comment>
<dbReference type="GO" id="GO:0030658">
    <property type="term" value="C:transport vesicle membrane"/>
    <property type="evidence" value="ECO:0007669"/>
    <property type="project" value="UniProtKB-SubCell"/>
</dbReference>
<keyword evidence="8 14" id="KW-1133">Transmembrane helix</keyword>
<feature type="region of interest" description="Disordered" evidence="13">
    <location>
        <begin position="100"/>
        <end position="134"/>
    </location>
</feature>
<feature type="transmembrane region" description="Helical" evidence="14">
    <location>
        <begin position="501"/>
        <end position="524"/>
    </location>
</feature>
<evidence type="ECO:0000256" key="7">
    <source>
        <dbReference type="ARBA" id="ARBA00022906"/>
    </source>
</evidence>
<evidence type="ECO:0000256" key="1">
    <source>
        <dbReference type="ARBA" id="ARBA00004638"/>
    </source>
</evidence>
<dbReference type="PANTHER" id="PTHR11562">
    <property type="entry name" value="CATION EFFLUX PROTEIN/ ZINC TRANSPORTER"/>
    <property type="match status" value="1"/>
</dbReference>
<evidence type="ECO:0000256" key="14">
    <source>
        <dbReference type="SAM" id="Phobius"/>
    </source>
</evidence>
<dbReference type="InterPro" id="IPR036837">
    <property type="entry name" value="Cation_efflux_CTD_sf"/>
</dbReference>
<keyword evidence="3" id="KW-0813">Transport</keyword>
<evidence type="ECO:0000256" key="3">
    <source>
        <dbReference type="ARBA" id="ARBA00022448"/>
    </source>
</evidence>
<gene>
    <name evidence="17" type="primary">Dsim\GD28826</name>
    <name evidence="17" type="ORF">Dsimw501_GD28826</name>
</gene>
<feature type="domain" description="Cation efflux protein transmembrane" evidence="15">
    <location>
        <begin position="338"/>
        <end position="559"/>
    </location>
</feature>
<evidence type="ECO:0000256" key="12">
    <source>
        <dbReference type="ARBA" id="ARBA00048349"/>
    </source>
</evidence>
<feature type="transmembrane region" description="Helical" evidence="14">
    <location>
        <begin position="439"/>
        <end position="458"/>
    </location>
</feature>
<dbReference type="SUPFAM" id="SSF160240">
    <property type="entry name" value="Cation efflux protein cytoplasmic domain-like"/>
    <property type="match status" value="1"/>
</dbReference>
<feature type="compositionally biased region" description="Polar residues" evidence="13">
    <location>
        <begin position="101"/>
        <end position="121"/>
    </location>
</feature>
<evidence type="ECO:0000256" key="11">
    <source>
        <dbReference type="ARBA" id="ARBA00023329"/>
    </source>
</evidence>
<dbReference type="SUPFAM" id="SSF161111">
    <property type="entry name" value="Cation efflux protein transmembrane domain-like"/>
    <property type="match status" value="1"/>
</dbReference>
<feature type="region of interest" description="Disordered" evidence="13">
    <location>
        <begin position="1"/>
        <end position="85"/>
    </location>
</feature>
<feature type="transmembrane region" description="Helical" evidence="14">
    <location>
        <begin position="337"/>
        <end position="359"/>
    </location>
</feature>